<proteinExistence type="predicted"/>
<sequence>MNDFSHFAINIQMKSPATTIFFGSSGRKASYAPAAVIVMLISFVPGEPLFMSAVHAAIKQRSLRIPLWSEVVSRCANGFLPSFNGPTMN</sequence>
<gene>
    <name evidence="2" type="ORF">VN24_12375</name>
</gene>
<reference evidence="2 3" key="1">
    <citation type="journal article" date="2015" name="J. Biotechnol.">
        <title>Complete genome sequence of Paenibacillus beijingensis 7188(T) (=DSM 24997(T)), a novel rhizobacterium from jujube garden soil.</title>
        <authorList>
            <person name="Kwak Y."/>
            <person name="Shin J.H."/>
        </authorList>
    </citation>
    <scope>NUCLEOTIDE SEQUENCE [LARGE SCALE GENOMIC DNA]</scope>
    <source>
        <strain evidence="2 3">DSM 24997</strain>
    </source>
</reference>
<evidence type="ECO:0000313" key="3">
    <source>
        <dbReference type="Proteomes" id="UP000032633"/>
    </source>
</evidence>
<dbReference type="HOGENOM" id="CLU_2451792_0_0_9"/>
<protein>
    <submittedName>
        <fullName evidence="2">Uncharacterized protein</fullName>
    </submittedName>
</protein>
<evidence type="ECO:0000313" key="2">
    <source>
        <dbReference type="EMBL" id="AJY75228.1"/>
    </source>
</evidence>
<accession>A0A0D5NJY0</accession>
<evidence type="ECO:0000256" key="1">
    <source>
        <dbReference type="SAM" id="Phobius"/>
    </source>
</evidence>
<reference evidence="3" key="2">
    <citation type="submission" date="2015-03" db="EMBL/GenBank/DDBJ databases">
        <title>Genome sequence of Paenibacillus beijingensis strain DSM 24997T.</title>
        <authorList>
            <person name="Kwak Y."/>
            <person name="Shin J.-H."/>
        </authorList>
    </citation>
    <scope>NUCLEOTIDE SEQUENCE [LARGE SCALE GENOMIC DNA]</scope>
    <source>
        <strain evidence="3">DSM 24997</strain>
    </source>
</reference>
<organism evidence="2 3">
    <name type="scientific">Paenibacillus beijingensis</name>
    <dbReference type="NCBI Taxonomy" id="1126833"/>
    <lineage>
        <taxon>Bacteria</taxon>
        <taxon>Bacillati</taxon>
        <taxon>Bacillota</taxon>
        <taxon>Bacilli</taxon>
        <taxon>Bacillales</taxon>
        <taxon>Paenibacillaceae</taxon>
        <taxon>Paenibacillus</taxon>
    </lineage>
</organism>
<keyword evidence="1" id="KW-1133">Transmembrane helix</keyword>
<keyword evidence="3" id="KW-1185">Reference proteome</keyword>
<feature type="transmembrane region" description="Helical" evidence="1">
    <location>
        <begin position="31"/>
        <end position="54"/>
    </location>
</feature>
<keyword evidence="1" id="KW-0472">Membrane</keyword>
<dbReference type="KEGG" id="pbj:VN24_12375"/>
<dbReference type="Proteomes" id="UP000032633">
    <property type="component" value="Chromosome"/>
</dbReference>
<name>A0A0D5NJY0_9BACL</name>
<dbReference type="AlphaFoldDB" id="A0A0D5NJY0"/>
<dbReference type="EMBL" id="CP011058">
    <property type="protein sequence ID" value="AJY75228.1"/>
    <property type="molecule type" value="Genomic_DNA"/>
</dbReference>
<keyword evidence="1" id="KW-0812">Transmembrane</keyword>